<gene>
    <name evidence="2" type="ORF">D9613_010770</name>
</gene>
<name>A0A8H4VKS4_9AGAR</name>
<evidence type="ECO:0000313" key="3">
    <source>
        <dbReference type="Proteomes" id="UP000521872"/>
    </source>
</evidence>
<proteinExistence type="predicted"/>
<comment type="caution">
    <text evidence="2">The sequence shown here is derived from an EMBL/GenBank/DDBJ whole genome shotgun (WGS) entry which is preliminary data.</text>
</comment>
<protein>
    <submittedName>
        <fullName evidence="2">Uncharacterized protein</fullName>
    </submittedName>
</protein>
<evidence type="ECO:0000313" key="2">
    <source>
        <dbReference type="EMBL" id="KAF4613242.1"/>
    </source>
</evidence>
<sequence length="185" mass="21567">MPQSKSFSSRRKDFVKSVKAKAHSEGKIFRIALEEQKETKAAKSVLLGYRNEEPKVAQRHLRRHLVQNTFIDDAELYLEHEDVHDFAVDFADVDSTNFQHKTDMTVALLDIAKPAKPRGIAKEFEVISKSTITKPFDEFEIWADDEFERCEIWEDDWEEIFDEQRDGQQKPSYSSVLRGNDGDER</sequence>
<dbReference type="Proteomes" id="UP000521872">
    <property type="component" value="Unassembled WGS sequence"/>
</dbReference>
<keyword evidence="3" id="KW-1185">Reference proteome</keyword>
<feature type="region of interest" description="Disordered" evidence="1">
    <location>
        <begin position="163"/>
        <end position="185"/>
    </location>
</feature>
<reference evidence="2 3" key="1">
    <citation type="submission" date="2019-12" db="EMBL/GenBank/DDBJ databases">
        <authorList>
            <person name="Floudas D."/>
            <person name="Bentzer J."/>
            <person name="Ahren D."/>
            <person name="Johansson T."/>
            <person name="Persson P."/>
            <person name="Tunlid A."/>
        </authorList>
    </citation>
    <scope>NUCLEOTIDE SEQUENCE [LARGE SCALE GENOMIC DNA]</scope>
    <source>
        <strain evidence="2 3">CBS 102.39</strain>
    </source>
</reference>
<accession>A0A8H4VKS4</accession>
<dbReference type="AlphaFoldDB" id="A0A8H4VKS4"/>
<dbReference type="EMBL" id="JAACJL010000046">
    <property type="protein sequence ID" value="KAF4613242.1"/>
    <property type="molecule type" value="Genomic_DNA"/>
</dbReference>
<organism evidence="2 3">
    <name type="scientific">Agrocybe pediades</name>
    <dbReference type="NCBI Taxonomy" id="84607"/>
    <lineage>
        <taxon>Eukaryota</taxon>
        <taxon>Fungi</taxon>
        <taxon>Dikarya</taxon>
        <taxon>Basidiomycota</taxon>
        <taxon>Agaricomycotina</taxon>
        <taxon>Agaricomycetes</taxon>
        <taxon>Agaricomycetidae</taxon>
        <taxon>Agaricales</taxon>
        <taxon>Agaricineae</taxon>
        <taxon>Strophariaceae</taxon>
        <taxon>Agrocybe</taxon>
    </lineage>
</organism>
<evidence type="ECO:0000256" key="1">
    <source>
        <dbReference type="SAM" id="MobiDB-lite"/>
    </source>
</evidence>